<dbReference type="EMBL" id="ML119752">
    <property type="protein sequence ID" value="RPA76026.1"/>
    <property type="molecule type" value="Genomic_DNA"/>
</dbReference>
<evidence type="ECO:0000313" key="3">
    <source>
        <dbReference type="Proteomes" id="UP000275078"/>
    </source>
</evidence>
<feature type="signal peptide" evidence="1">
    <location>
        <begin position="1"/>
        <end position="21"/>
    </location>
</feature>
<feature type="chain" id="PRO_5018216196" description="Secreted protein" evidence="1">
    <location>
        <begin position="22"/>
        <end position="208"/>
    </location>
</feature>
<reference evidence="2 3" key="1">
    <citation type="journal article" date="2018" name="Nat. Ecol. Evol.">
        <title>Pezizomycetes genomes reveal the molecular basis of ectomycorrhizal truffle lifestyle.</title>
        <authorList>
            <person name="Murat C."/>
            <person name="Payen T."/>
            <person name="Noel B."/>
            <person name="Kuo A."/>
            <person name="Morin E."/>
            <person name="Chen J."/>
            <person name="Kohler A."/>
            <person name="Krizsan K."/>
            <person name="Balestrini R."/>
            <person name="Da Silva C."/>
            <person name="Montanini B."/>
            <person name="Hainaut M."/>
            <person name="Levati E."/>
            <person name="Barry K.W."/>
            <person name="Belfiori B."/>
            <person name="Cichocki N."/>
            <person name="Clum A."/>
            <person name="Dockter R.B."/>
            <person name="Fauchery L."/>
            <person name="Guy J."/>
            <person name="Iotti M."/>
            <person name="Le Tacon F."/>
            <person name="Lindquist E.A."/>
            <person name="Lipzen A."/>
            <person name="Malagnac F."/>
            <person name="Mello A."/>
            <person name="Molinier V."/>
            <person name="Miyauchi S."/>
            <person name="Poulain J."/>
            <person name="Riccioni C."/>
            <person name="Rubini A."/>
            <person name="Sitrit Y."/>
            <person name="Splivallo R."/>
            <person name="Traeger S."/>
            <person name="Wang M."/>
            <person name="Zifcakova L."/>
            <person name="Wipf D."/>
            <person name="Zambonelli A."/>
            <person name="Paolocci F."/>
            <person name="Nowrousian M."/>
            <person name="Ottonello S."/>
            <person name="Baldrian P."/>
            <person name="Spatafora J.W."/>
            <person name="Henrissat B."/>
            <person name="Nagy L.G."/>
            <person name="Aury J.M."/>
            <person name="Wincker P."/>
            <person name="Grigoriev I.V."/>
            <person name="Bonfante P."/>
            <person name="Martin F.M."/>
        </authorList>
    </citation>
    <scope>NUCLEOTIDE SEQUENCE [LARGE SCALE GENOMIC DNA]</scope>
    <source>
        <strain evidence="2 3">RN42</strain>
    </source>
</reference>
<evidence type="ECO:0008006" key="4">
    <source>
        <dbReference type="Google" id="ProtNLM"/>
    </source>
</evidence>
<dbReference type="AlphaFoldDB" id="A0A3N4HSQ5"/>
<name>A0A3N4HSQ5_ASCIM</name>
<keyword evidence="1" id="KW-0732">Signal</keyword>
<protein>
    <recommendedName>
        <fullName evidence="4">Secreted protein</fullName>
    </recommendedName>
</protein>
<keyword evidence="3" id="KW-1185">Reference proteome</keyword>
<sequence length="208" mass="22893">MVEFNAASILALVCTVQVTNAIPLSTPEPSSISKVNWKTVTFGEAYPGALVDGKPIGPDTVLYRIIPDDVAATVSAKGDANELEKRDTLSCYKRGNQVLKSQVQNAKNIFCNHAQAANPSNGNTFAESWDWYPLSNGNWVRFTDQNSNLRSVWFWIKVNNGFVFNWNNCFDAFWSVINQCPTNNAQSFGGSLKGAKNGQVEVSFDVVD</sequence>
<dbReference type="OrthoDB" id="5296586at2759"/>
<evidence type="ECO:0000313" key="2">
    <source>
        <dbReference type="EMBL" id="RPA76026.1"/>
    </source>
</evidence>
<gene>
    <name evidence="2" type="ORF">BJ508DRAFT_379656</name>
</gene>
<accession>A0A3N4HSQ5</accession>
<evidence type="ECO:0000256" key="1">
    <source>
        <dbReference type="SAM" id="SignalP"/>
    </source>
</evidence>
<dbReference type="Proteomes" id="UP000275078">
    <property type="component" value="Unassembled WGS sequence"/>
</dbReference>
<proteinExistence type="predicted"/>
<organism evidence="2 3">
    <name type="scientific">Ascobolus immersus RN42</name>
    <dbReference type="NCBI Taxonomy" id="1160509"/>
    <lineage>
        <taxon>Eukaryota</taxon>
        <taxon>Fungi</taxon>
        <taxon>Dikarya</taxon>
        <taxon>Ascomycota</taxon>
        <taxon>Pezizomycotina</taxon>
        <taxon>Pezizomycetes</taxon>
        <taxon>Pezizales</taxon>
        <taxon>Ascobolaceae</taxon>
        <taxon>Ascobolus</taxon>
    </lineage>
</organism>